<evidence type="ECO:0000256" key="5">
    <source>
        <dbReference type="ARBA" id="ARBA00023242"/>
    </source>
</evidence>
<dbReference type="AlphaFoldDB" id="A0A3G2S378"/>
<feature type="region of interest" description="Disordered" evidence="6">
    <location>
        <begin position="477"/>
        <end position="507"/>
    </location>
</feature>
<keyword evidence="8" id="KW-1185">Reference proteome</keyword>
<dbReference type="GO" id="GO:0000124">
    <property type="term" value="C:SAGA complex"/>
    <property type="evidence" value="ECO:0007669"/>
    <property type="project" value="TreeGrafter"/>
</dbReference>
<dbReference type="GO" id="GO:0006357">
    <property type="term" value="P:regulation of transcription by RNA polymerase II"/>
    <property type="evidence" value="ECO:0007669"/>
    <property type="project" value="TreeGrafter"/>
</dbReference>
<dbReference type="Pfam" id="PF10198">
    <property type="entry name" value="Ada3"/>
    <property type="match status" value="1"/>
</dbReference>
<dbReference type="OrthoDB" id="1232at2759"/>
<evidence type="ECO:0000256" key="4">
    <source>
        <dbReference type="ARBA" id="ARBA00023163"/>
    </source>
</evidence>
<dbReference type="EMBL" id="CP033149">
    <property type="protein sequence ID" value="AYO42410.1"/>
    <property type="molecule type" value="Genomic_DNA"/>
</dbReference>
<evidence type="ECO:0000313" key="8">
    <source>
        <dbReference type="Proteomes" id="UP000269793"/>
    </source>
</evidence>
<keyword evidence="3" id="KW-0805">Transcription regulation</keyword>
<comment type="similarity">
    <text evidence="2">Belongs to the NGG1 family.</text>
</comment>
<dbReference type="PANTHER" id="PTHR13556">
    <property type="entry name" value="TRANSCRIPTIONAL ADAPTER 3-RELATED"/>
    <property type="match status" value="1"/>
</dbReference>
<dbReference type="InterPro" id="IPR019340">
    <property type="entry name" value="Histone_AcTrfase_su3"/>
</dbReference>
<sequence>MPAAGVPATFRSSTAPLYRRYASGLGTSATVVPSLEELHHLVHHLQTLRQDWASRAQTLADERRAMGSSSVHVKQEDDTRAEESDSDADWAPNDRVQRTYSRAHRKREEASGSESDVPLHAVQPKPKTLGVKLRVMDDAHKARPEAVPEKAPLVPSAGVIDLRGDTFHDATTFSWDAPSDPQGSFLPKREPMREIRPYPTHPYDVHEDFANTDWHDREAMYTVPGHVPPSSAARPRPAKEAAQVPATTFFHYVDAYFKPVTEDDLAWLSSQADDPSPYVFPELGVHYRKIWEKEDAELQSVLQAMEGHAPTQPPWRPAPPSAPEDSPFVPSNTTLDALSDAQMYDPSTRGGPLMERLAASLMTGDAPEPNAEAPTDAPDALDPHVSLVDMETHVRHACESIGLLETGAPIHWDEHGDSLIASTLRLAQARLRQQSRANELRKARLFHIAQDRMAYQDYQACLQAVDREIEANWTKRQRQIKASVGKKRKTDAEAGPNKPQLSESLPDALQRRKKLKAALEPLFAHIPHACAPPTESIYQGIDT</sequence>
<accession>A0A3G2S378</accession>
<proteinExistence type="inferred from homology"/>
<gene>
    <name evidence="7" type="primary">ngg1</name>
    <name evidence="7" type="ORF">DNF11_1460</name>
</gene>
<keyword evidence="5" id="KW-0539">Nucleus</keyword>
<dbReference type="VEuPathDB" id="FungiDB:DNF11_1460"/>
<keyword evidence="4" id="KW-0804">Transcription</keyword>
<feature type="region of interest" description="Disordered" evidence="6">
    <location>
        <begin position="306"/>
        <end position="334"/>
    </location>
</feature>
<name>A0A3G2S378_MALR7</name>
<evidence type="ECO:0000256" key="2">
    <source>
        <dbReference type="ARBA" id="ARBA00005330"/>
    </source>
</evidence>
<dbReference type="PANTHER" id="PTHR13556:SF2">
    <property type="entry name" value="TRANSCRIPTIONAL ADAPTER 3"/>
    <property type="match status" value="1"/>
</dbReference>
<dbReference type="GO" id="GO:0005634">
    <property type="term" value="C:nucleus"/>
    <property type="evidence" value="ECO:0007669"/>
    <property type="project" value="UniProtKB-SubCell"/>
</dbReference>
<feature type="compositionally biased region" description="Pro residues" evidence="6">
    <location>
        <begin position="311"/>
        <end position="322"/>
    </location>
</feature>
<organism evidence="7 8">
    <name type="scientific">Malassezia restricta (strain ATCC 96810 / NBRC 103918 / CBS 7877)</name>
    <name type="common">Seborrheic dermatitis infection agent</name>
    <dbReference type="NCBI Taxonomy" id="425264"/>
    <lineage>
        <taxon>Eukaryota</taxon>
        <taxon>Fungi</taxon>
        <taxon>Dikarya</taxon>
        <taxon>Basidiomycota</taxon>
        <taxon>Ustilaginomycotina</taxon>
        <taxon>Malasseziomycetes</taxon>
        <taxon>Malasseziales</taxon>
        <taxon>Malasseziaceae</taxon>
        <taxon>Malassezia</taxon>
    </lineage>
</organism>
<dbReference type="GO" id="GO:0003713">
    <property type="term" value="F:transcription coactivator activity"/>
    <property type="evidence" value="ECO:0007669"/>
    <property type="project" value="TreeGrafter"/>
</dbReference>
<evidence type="ECO:0000256" key="6">
    <source>
        <dbReference type="SAM" id="MobiDB-lite"/>
    </source>
</evidence>
<feature type="compositionally biased region" description="Basic residues" evidence="6">
    <location>
        <begin position="477"/>
        <end position="489"/>
    </location>
</feature>
<evidence type="ECO:0000313" key="7">
    <source>
        <dbReference type="EMBL" id="AYO42410.1"/>
    </source>
</evidence>
<comment type="subcellular location">
    <subcellularLocation>
        <location evidence="1">Nucleus</location>
    </subcellularLocation>
</comment>
<reference evidence="7 8" key="1">
    <citation type="submission" date="2018-10" db="EMBL/GenBank/DDBJ databases">
        <title>Complete genome sequence of Malassezia restricta CBS 7877.</title>
        <authorList>
            <person name="Morand S.C."/>
            <person name="Bertignac M."/>
            <person name="Iltis A."/>
            <person name="Kolder I."/>
            <person name="Pirovano W."/>
            <person name="Jourdain R."/>
            <person name="Clavaud C."/>
        </authorList>
    </citation>
    <scope>NUCLEOTIDE SEQUENCE [LARGE SCALE GENOMIC DNA]</scope>
    <source>
        <strain evidence="7 8">CBS 7877</strain>
    </source>
</reference>
<feature type="region of interest" description="Disordered" evidence="6">
    <location>
        <begin position="61"/>
        <end position="126"/>
    </location>
</feature>
<dbReference type="STRING" id="425264.A0A3G2S378"/>
<evidence type="ECO:0000256" key="3">
    <source>
        <dbReference type="ARBA" id="ARBA00023015"/>
    </source>
</evidence>
<dbReference type="Proteomes" id="UP000269793">
    <property type="component" value="Chromosome II"/>
</dbReference>
<protein>
    <submittedName>
        <fullName evidence="7">Chromatin-remodeling complexes subunit ngg1</fullName>
    </submittedName>
</protein>
<feature type="compositionally biased region" description="Basic and acidic residues" evidence="6">
    <location>
        <begin position="73"/>
        <end position="83"/>
    </location>
</feature>
<evidence type="ECO:0000256" key="1">
    <source>
        <dbReference type="ARBA" id="ARBA00004123"/>
    </source>
</evidence>